<feature type="transmembrane region" description="Helical" evidence="6">
    <location>
        <begin position="760"/>
        <end position="778"/>
    </location>
</feature>
<feature type="transmembrane region" description="Helical" evidence="6">
    <location>
        <begin position="317"/>
        <end position="335"/>
    </location>
</feature>
<keyword evidence="10" id="KW-1185">Reference proteome</keyword>
<feature type="transmembrane region" description="Helical" evidence="6">
    <location>
        <begin position="37"/>
        <end position="60"/>
    </location>
</feature>
<evidence type="ECO:0000259" key="8">
    <source>
        <dbReference type="Pfam" id="PF00662"/>
    </source>
</evidence>
<feature type="domain" description="NADH-Ubiquinone oxidoreductase (complex I) chain 5 N-terminal" evidence="8">
    <location>
        <begin position="81"/>
        <end position="128"/>
    </location>
</feature>
<reference evidence="10" key="1">
    <citation type="submission" date="2017-10" db="EMBL/GenBank/DDBJ databases">
        <authorList>
            <person name="Gaisin V.A."/>
            <person name="Rysina M.S."/>
            <person name="Grouzdev D.S."/>
        </authorList>
    </citation>
    <scope>NUCLEOTIDE SEQUENCE [LARGE SCALE GENOMIC DNA]</scope>
    <source>
        <strain evidence="10">V1</strain>
    </source>
</reference>
<feature type="domain" description="NADH:quinone oxidoreductase/Mrp antiporter transmembrane" evidence="7">
    <location>
        <begin position="144"/>
        <end position="417"/>
    </location>
</feature>
<dbReference type="PANTHER" id="PTHR42829">
    <property type="entry name" value="NADH-UBIQUINONE OXIDOREDUCTASE CHAIN 5"/>
    <property type="match status" value="1"/>
</dbReference>
<feature type="transmembrane region" description="Helical" evidence="6">
    <location>
        <begin position="426"/>
        <end position="445"/>
    </location>
</feature>
<dbReference type="InterPro" id="IPR018393">
    <property type="entry name" value="NADHpl_OxRdtase_5_subgr"/>
</dbReference>
<keyword evidence="3 6" id="KW-1133">Transmembrane helix</keyword>
<dbReference type="Pfam" id="PF00662">
    <property type="entry name" value="Proton_antipo_N"/>
    <property type="match status" value="1"/>
</dbReference>
<dbReference type="Proteomes" id="UP000246278">
    <property type="component" value="Unassembled WGS sequence"/>
</dbReference>
<evidence type="ECO:0000256" key="1">
    <source>
        <dbReference type="ARBA" id="ARBA00004127"/>
    </source>
</evidence>
<comment type="subcellular location">
    <subcellularLocation>
        <location evidence="1">Endomembrane system</location>
        <topology evidence="1">Multi-pass membrane protein</topology>
    </subcellularLocation>
    <subcellularLocation>
        <location evidence="5">Membrane</location>
        <topology evidence="5">Multi-pass membrane protein</topology>
    </subcellularLocation>
</comment>
<evidence type="ECO:0000256" key="6">
    <source>
        <dbReference type="SAM" id="Phobius"/>
    </source>
</evidence>
<dbReference type="InterPro" id="IPR001516">
    <property type="entry name" value="Proton_antipo_N"/>
</dbReference>
<dbReference type="Pfam" id="PF00361">
    <property type="entry name" value="Proton_antipo_M"/>
    <property type="match status" value="1"/>
</dbReference>
<dbReference type="InterPro" id="IPR001750">
    <property type="entry name" value="ND/Mrp_TM"/>
</dbReference>
<dbReference type="NCBIfam" id="TIGR01974">
    <property type="entry name" value="NDH_I_L"/>
    <property type="match status" value="1"/>
</dbReference>
<sequence>MHNLIQLSIIVLLLPLLSFVLLIFFNRRLPRNGDFLAVGMLGATFAISAWIFWNVIVVGYDPAFKLTWNFNWIDFGNVPGVGPLKIKMGILIDNLTAIMLAMVSLISLLVHIYSTGYMTGDKYYGRYFAYLGIFTFSMLGIVLSDSLFSIYIFWELVGLSSYLLIGFFFEKDSAADAQKKAFLTNRVGDIGMLLGILILYSQFHTFGYEEIYEHIKAGDFHMSQAWLTAAGILLFMGCVGKSAQFPLHVWLPDAMEGPTPVSALIHAATMVAAGVYFVARIFVILTVDALHVIAFIGAITAFMAATIAITQHDIKRVLAYSTVSQLGYMVLGLGVGAYSAALFHLLTHAFFKACLFLGSGAIIHAMHHEQDMRWMGGLSKKMPWTFVTFTLATLALAGLPLTSGFMSKDAILAGALGFAEVEGGGIYYLIPILGFFSAMLTAFYMGRQIWLVFFGESRTHLKPAGGHDDHHGHDEHGHHEVHEVPWAMRMPLVVLAALSIFAVYSPDPLDGGKGWFMHLVQTPETVVTAGMVSENMSAHPVSDVQHEPGIEEPEADLHIGDLAAIENTPDPEHNENLGSDHSTTAAHVAAEEHAVSHNAEHDGHQGEEHHGPVFSDPRQAAIAHATHENHDPAIMYSSIMVALGIGLALIVYAFRFIDPEKTAQRIRPLYLYSFNKWYWDEIYDATFIKGSLLISKLLAWFDSNIVDGIVNGLGALVRRLGTASGNFDRYVVDGLVNFTAFFIQTSGAAMKKIQTGKVQTYLVMVLVAVTGYIVYYFLQVMS</sequence>
<dbReference type="GO" id="GO:0008137">
    <property type="term" value="F:NADH dehydrogenase (ubiquinone) activity"/>
    <property type="evidence" value="ECO:0007669"/>
    <property type="project" value="InterPro"/>
</dbReference>
<dbReference type="NCBIfam" id="NF005141">
    <property type="entry name" value="PRK06590.1"/>
    <property type="match status" value="1"/>
</dbReference>
<dbReference type="EMBL" id="PDNZ01000005">
    <property type="protein sequence ID" value="PWW81780.1"/>
    <property type="molecule type" value="Genomic_DNA"/>
</dbReference>
<feature type="transmembrane region" description="Helical" evidence="6">
    <location>
        <begin position="95"/>
        <end position="115"/>
    </location>
</feature>
<dbReference type="PANTHER" id="PTHR42829:SF2">
    <property type="entry name" value="NADH-UBIQUINONE OXIDOREDUCTASE CHAIN 5"/>
    <property type="match status" value="1"/>
</dbReference>
<dbReference type="GO" id="GO:0016020">
    <property type="term" value="C:membrane"/>
    <property type="evidence" value="ECO:0007669"/>
    <property type="project" value="UniProtKB-SubCell"/>
</dbReference>
<keyword evidence="2 5" id="KW-0812">Transmembrane</keyword>
<evidence type="ECO:0000256" key="4">
    <source>
        <dbReference type="ARBA" id="ARBA00023136"/>
    </source>
</evidence>
<evidence type="ECO:0000259" key="7">
    <source>
        <dbReference type="Pfam" id="PF00361"/>
    </source>
</evidence>
<feature type="transmembrane region" description="Helical" evidence="6">
    <location>
        <begin position="634"/>
        <end position="657"/>
    </location>
</feature>
<comment type="caution">
    <text evidence="9">The sequence shown here is derived from an EMBL/GenBank/DDBJ whole genome shotgun (WGS) entry which is preliminary data.</text>
</comment>
<feature type="transmembrane region" description="Helical" evidence="6">
    <location>
        <begin position="341"/>
        <end position="363"/>
    </location>
</feature>
<gene>
    <name evidence="9" type="ORF">CR164_08120</name>
</gene>
<dbReference type="GO" id="GO:0003954">
    <property type="term" value="F:NADH dehydrogenase activity"/>
    <property type="evidence" value="ECO:0007669"/>
    <property type="project" value="TreeGrafter"/>
</dbReference>
<accession>A0A317T6A1</accession>
<feature type="transmembrane region" description="Helical" evidence="6">
    <location>
        <begin position="384"/>
        <end position="406"/>
    </location>
</feature>
<dbReference type="GO" id="GO:0042773">
    <property type="term" value="P:ATP synthesis coupled electron transport"/>
    <property type="evidence" value="ECO:0007669"/>
    <property type="project" value="InterPro"/>
</dbReference>
<dbReference type="InterPro" id="IPR003945">
    <property type="entry name" value="NU5C-like"/>
</dbReference>
<feature type="transmembrane region" description="Helical" evidence="6">
    <location>
        <begin position="6"/>
        <end position="25"/>
    </location>
</feature>
<dbReference type="Gene3D" id="1.20.5.2700">
    <property type="match status" value="2"/>
</dbReference>
<evidence type="ECO:0000256" key="2">
    <source>
        <dbReference type="ARBA" id="ARBA00022692"/>
    </source>
</evidence>
<protein>
    <submittedName>
        <fullName evidence="9">NADH-quinone oxidoreductase subunit L</fullName>
    </submittedName>
</protein>
<evidence type="ECO:0000313" key="9">
    <source>
        <dbReference type="EMBL" id="PWW81780.1"/>
    </source>
</evidence>
<evidence type="ECO:0000313" key="10">
    <source>
        <dbReference type="Proteomes" id="UP000246278"/>
    </source>
</evidence>
<name>A0A317T6A1_9CHLB</name>
<dbReference type="AlphaFoldDB" id="A0A317T6A1"/>
<dbReference type="GO" id="GO:0015990">
    <property type="term" value="P:electron transport coupled proton transport"/>
    <property type="evidence" value="ECO:0007669"/>
    <property type="project" value="TreeGrafter"/>
</dbReference>
<evidence type="ECO:0000256" key="5">
    <source>
        <dbReference type="RuleBase" id="RU000320"/>
    </source>
</evidence>
<evidence type="ECO:0000256" key="3">
    <source>
        <dbReference type="ARBA" id="ARBA00022989"/>
    </source>
</evidence>
<organism evidence="9 10">
    <name type="scientific">Prosthecochloris marina</name>
    <dbReference type="NCBI Taxonomy" id="2017681"/>
    <lineage>
        <taxon>Bacteria</taxon>
        <taxon>Pseudomonadati</taxon>
        <taxon>Chlorobiota</taxon>
        <taxon>Chlorobiia</taxon>
        <taxon>Chlorobiales</taxon>
        <taxon>Chlorobiaceae</taxon>
        <taxon>Prosthecochloris</taxon>
    </lineage>
</organism>
<keyword evidence="4 6" id="KW-0472">Membrane</keyword>
<feature type="transmembrane region" description="Helical" evidence="6">
    <location>
        <begin position="289"/>
        <end position="310"/>
    </location>
</feature>
<dbReference type="PRINTS" id="PR01434">
    <property type="entry name" value="NADHDHGNASE5"/>
</dbReference>
<dbReference type="GO" id="GO:0012505">
    <property type="term" value="C:endomembrane system"/>
    <property type="evidence" value="ECO:0007669"/>
    <property type="project" value="UniProtKB-SubCell"/>
</dbReference>
<feature type="transmembrane region" description="Helical" evidence="6">
    <location>
        <begin position="127"/>
        <end position="144"/>
    </location>
</feature>
<feature type="transmembrane region" description="Helical" evidence="6">
    <location>
        <begin position="261"/>
        <end position="283"/>
    </location>
</feature>
<feature type="transmembrane region" description="Helical" evidence="6">
    <location>
        <begin position="223"/>
        <end position="240"/>
    </location>
</feature>
<dbReference type="RefSeq" id="WP_110023427.1">
    <property type="nucleotide sequence ID" value="NZ_PDNZ01000005.1"/>
</dbReference>
<proteinExistence type="predicted"/>
<feature type="transmembrane region" description="Helical" evidence="6">
    <location>
        <begin position="150"/>
        <end position="169"/>
    </location>
</feature>
<dbReference type="OrthoDB" id="9807568at2"/>